<organism evidence="1 2">
    <name type="scientific">Discostella pseudostelligera</name>
    <dbReference type="NCBI Taxonomy" id="259834"/>
    <lineage>
        <taxon>Eukaryota</taxon>
        <taxon>Sar</taxon>
        <taxon>Stramenopiles</taxon>
        <taxon>Ochrophyta</taxon>
        <taxon>Bacillariophyta</taxon>
        <taxon>Coscinodiscophyceae</taxon>
        <taxon>Thalassiosirophycidae</taxon>
        <taxon>Stephanodiscales</taxon>
        <taxon>Stephanodiscaceae</taxon>
        <taxon>Discostella</taxon>
    </lineage>
</organism>
<evidence type="ECO:0000313" key="2">
    <source>
        <dbReference type="Proteomes" id="UP001530293"/>
    </source>
</evidence>
<dbReference type="Proteomes" id="UP001530293">
    <property type="component" value="Unassembled WGS sequence"/>
</dbReference>
<name>A0ABD3LYS0_9STRA</name>
<sequence>MAGTSSGIESTLGNWYFKNKCHPDGTPYFVNYMPNGYHLSLLSYYCDKFRTIEEQARKITDMVKNISDALGDPALFTNALANQYLPFVVNWDTMSKAERVEMESFWRTLQGRTNLGNYTYLFKIGIFADEYAELRAIWSKQGGECCYELGHGIYDEDHPMLKAAGCTNWGQWCLLEGKGIFDPDHPKLKALGVTNFGEWCVLMAKGIFDPDHPKLKAAGCNNFGEWCVLMAKGIFDPDHPKLKALGVTNFGEWCVLMAKGIFDPDHPKLKAAGCNNFGEYIVLKKRGLYNPANAQVVLDGQIKGGNTLRDQKIGLIGAKIDHWRSRIDELREYTIQNKHSFVPKGHSLYVYVTCIRVYYRKTIKDRNAVTDEDIRHIIKGDAKLKAHADMDYFCFVPPHPSSKGSCGCRHCTRKHFR</sequence>
<dbReference type="AlphaFoldDB" id="A0ABD3LYS0"/>
<dbReference type="EMBL" id="JALLBG020000303">
    <property type="protein sequence ID" value="KAL3756537.1"/>
    <property type="molecule type" value="Genomic_DNA"/>
</dbReference>
<keyword evidence="2" id="KW-1185">Reference proteome</keyword>
<proteinExistence type="predicted"/>
<reference evidence="1 2" key="1">
    <citation type="submission" date="2024-10" db="EMBL/GenBank/DDBJ databases">
        <title>Updated reference genomes for cyclostephanoid diatoms.</title>
        <authorList>
            <person name="Roberts W.R."/>
            <person name="Alverson A.J."/>
        </authorList>
    </citation>
    <scope>NUCLEOTIDE SEQUENCE [LARGE SCALE GENOMIC DNA]</scope>
    <source>
        <strain evidence="1 2">AJA232-27</strain>
    </source>
</reference>
<protein>
    <submittedName>
        <fullName evidence="1">Uncharacterized protein</fullName>
    </submittedName>
</protein>
<comment type="caution">
    <text evidence="1">The sequence shown here is derived from an EMBL/GenBank/DDBJ whole genome shotgun (WGS) entry which is preliminary data.</text>
</comment>
<evidence type="ECO:0000313" key="1">
    <source>
        <dbReference type="EMBL" id="KAL3756537.1"/>
    </source>
</evidence>
<accession>A0ABD3LYS0</accession>
<gene>
    <name evidence="1" type="ORF">ACHAWU_009931</name>
</gene>